<dbReference type="Proteomes" id="UP000033647">
    <property type="component" value="Unassembled WGS sequence"/>
</dbReference>
<reference evidence="11 12" key="1">
    <citation type="submission" date="2015-03" db="EMBL/GenBank/DDBJ databases">
        <title>RNA-seq based gene annotation and comparative genomics of four Zymoseptoria species reveal species-specific pathogenicity related genes and transposable element activity.</title>
        <authorList>
            <person name="Grandaubert J."/>
            <person name="Bhattacharyya A."/>
            <person name="Stukenbrock E.H."/>
        </authorList>
    </citation>
    <scope>NUCLEOTIDE SEQUENCE [LARGE SCALE GENOMIC DNA]</scope>
    <source>
        <strain evidence="11 12">Zb18110</strain>
    </source>
</reference>
<dbReference type="STRING" id="1047168.A0A0F4GIH9"/>
<feature type="compositionally biased region" description="Acidic residues" evidence="8">
    <location>
        <begin position="340"/>
        <end position="353"/>
    </location>
</feature>
<dbReference type="GO" id="GO:0032807">
    <property type="term" value="C:DNA ligase IV complex"/>
    <property type="evidence" value="ECO:0007669"/>
    <property type="project" value="TreeGrafter"/>
</dbReference>
<dbReference type="GO" id="GO:0006303">
    <property type="term" value="P:double-strand break repair via nonhomologous end joining"/>
    <property type="evidence" value="ECO:0007669"/>
    <property type="project" value="UniProtKB-ARBA"/>
</dbReference>
<dbReference type="Pfam" id="PF09302">
    <property type="entry name" value="XLF"/>
    <property type="match status" value="1"/>
</dbReference>
<accession>A0A0F4GIH9</accession>
<feature type="compositionally biased region" description="Basic and acidic residues" evidence="8">
    <location>
        <begin position="245"/>
        <end position="254"/>
    </location>
</feature>
<sequence length="563" mass="61275">MSSNSAWKTASLGIGTPRLLMKTHFDQRGYHVQLTDLGRVWEEVADRDAIVKYAKDSDCSFDPGADEDNYAALLKYIQSALNGEPKTTVNMQRGDSGNLELHITASLPGNLPALKWKFCLTRRPDSAVAEELVGPLLSQVNSLQIQVQQLVDEIAAKDHVIQKITDKFETGGNDLTAVFPGASNVKMSRKKSQRSQLAGHVKGLADFDEATWRASLIGAESEVEITDDKLDSLLHDLSPSNAIRPPHDWWESLDGRTSSSHGPDRRKERAFSSGTAKKQDHTQKAEMTSQASTSDDEFQRQDTPPHIAGRSGTSKSGNHILPSISHGGNHDRAASIVGNGDDDETEDEDDLDGPSDHNVDHISDRVRQHERYTISSIEKDDSRSGTASPRKLGAFGGKKATTPQLAAEEYIKAESPPSARGNRNLAHATVSPAKPRPKLGAFGGKAASKTVTPEPVPPPAASSAKPKSKLGAFGGKAMKQSPPPRATAEPQHTASPEPSRLGNFGGRSVTRTASPAKVKAEEEKQSTEPDERTEEQRANENRERLKRELEEKAKQPVKKKRKF</sequence>
<comment type="subcellular location">
    <subcellularLocation>
        <location evidence="1">Nucleus</location>
    </subcellularLocation>
</comment>
<keyword evidence="2" id="KW-0227">DNA damage</keyword>
<evidence type="ECO:0000256" key="2">
    <source>
        <dbReference type="ARBA" id="ARBA00022763"/>
    </source>
</evidence>
<dbReference type="AlphaFoldDB" id="A0A0F4GIH9"/>
<dbReference type="OrthoDB" id="3650701at2759"/>
<comment type="similarity">
    <text evidence="6">Belongs to the XRCC4-XLF family. XLF subfamily.</text>
</comment>
<dbReference type="CDD" id="cd22285">
    <property type="entry name" value="HD_XLF_N"/>
    <property type="match status" value="1"/>
</dbReference>
<gene>
    <name evidence="11" type="ORF">TI39_contig595g00023</name>
</gene>
<dbReference type="GO" id="GO:0045027">
    <property type="term" value="F:DNA end binding"/>
    <property type="evidence" value="ECO:0007669"/>
    <property type="project" value="TreeGrafter"/>
</dbReference>
<dbReference type="EMBL" id="LAFY01000587">
    <property type="protein sequence ID" value="KJX96882.1"/>
    <property type="molecule type" value="Genomic_DNA"/>
</dbReference>
<dbReference type="InterPro" id="IPR015381">
    <property type="entry name" value="XLF-like_N"/>
</dbReference>
<feature type="compositionally biased region" description="Basic and acidic residues" evidence="8">
    <location>
        <begin position="518"/>
        <end position="554"/>
    </location>
</feature>
<organism evidence="11 12">
    <name type="scientific">Zymoseptoria brevis</name>
    <dbReference type="NCBI Taxonomy" id="1047168"/>
    <lineage>
        <taxon>Eukaryota</taxon>
        <taxon>Fungi</taxon>
        <taxon>Dikarya</taxon>
        <taxon>Ascomycota</taxon>
        <taxon>Pezizomycotina</taxon>
        <taxon>Dothideomycetes</taxon>
        <taxon>Dothideomycetidae</taxon>
        <taxon>Mycosphaerellales</taxon>
        <taxon>Mycosphaerellaceae</taxon>
        <taxon>Zymoseptoria</taxon>
    </lineage>
</organism>
<proteinExistence type="inferred from homology"/>
<evidence type="ECO:0000256" key="5">
    <source>
        <dbReference type="ARBA" id="ARBA00023242"/>
    </source>
</evidence>
<evidence type="ECO:0000256" key="6">
    <source>
        <dbReference type="ARBA" id="ARBA00025747"/>
    </source>
</evidence>
<feature type="domain" description="XLF-like coiled-coil region" evidence="10">
    <location>
        <begin position="124"/>
        <end position="176"/>
    </location>
</feature>
<dbReference type="Gene3D" id="2.170.210.10">
    <property type="entry name" value="DNA double-strand break repair and VJ recombination XRCC4, N-terminal"/>
    <property type="match status" value="1"/>
</dbReference>
<evidence type="ECO:0000256" key="7">
    <source>
        <dbReference type="ARBA" id="ARBA00044529"/>
    </source>
</evidence>
<dbReference type="InterPro" id="IPR053829">
    <property type="entry name" value="XLF-like_CC"/>
</dbReference>
<evidence type="ECO:0000259" key="10">
    <source>
        <dbReference type="Pfam" id="PF21928"/>
    </source>
</evidence>
<comment type="caution">
    <text evidence="11">The sequence shown here is derived from an EMBL/GenBank/DDBJ whole genome shotgun (WGS) entry which is preliminary data.</text>
</comment>
<name>A0A0F4GIH9_9PEZI</name>
<evidence type="ECO:0000256" key="1">
    <source>
        <dbReference type="ARBA" id="ARBA00004123"/>
    </source>
</evidence>
<evidence type="ECO:0000313" key="11">
    <source>
        <dbReference type="EMBL" id="KJX96882.1"/>
    </source>
</evidence>
<dbReference type="Pfam" id="PF21928">
    <property type="entry name" value="XLF_CC"/>
    <property type="match status" value="1"/>
</dbReference>
<keyword evidence="4" id="KW-0234">DNA repair</keyword>
<feature type="region of interest" description="Disordered" evidence="8">
    <location>
        <begin position="239"/>
        <end position="563"/>
    </location>
</feature>
<evidence type="ECO:0000313" key="12">
    <source>
        <dbReference type="Proteomes" id="UP000033647"/>
    </source>
</evidence>
<evidence type="ECO:0000256" key="8">
    <source>
        <dbReference type="SAM" id="MobiDB-lite"/>
    </source>
</evidence>
<dbReference type="PANTHER" id="PTHR32235">
    <property type="entry name" value="NON-HOMOLOGOUS END-JOINING FACTOR 1"/>
    <property type="match status" value="1"/>
</dbReference>
<evidence type="ECO:0000259" key="9">
    <source>
        <dbReference type="Pfam" id="PF09302"/>
    </source>
</evidence>
<protein>
    <recommendedName>
        <fullName evidence="7">Non-homologous end-joining factor 1</fullName>
    </recommendedName>
</protein>
<dbReference type="InterPro" id="IPR038051">
    <property type="entry name" value="XRCC4-like_N_sf"/>
</dbReference>
<dbReference type="InterPro" id="IPR052287">
    <property type="entry name" value="NHEJ_factor"/>
</dbReference>
<evidence type="ECO:0000256" key="3">
    <source>
        <dbReference type="ARBA" id="ARBA00023125"/>
    </source>
</evidence>
<keyword evidence="3" id="KW-0238">DNA-binding</keyword>
<keyword evidence="5" id="KW-0539">Nucleus</keyword>
<evidence type="ECO:0000256" key="4">
    <source>
        <dbReference type="ARBA" id="ARBA00023204"/>
    </source>
</evidence>
<dbReference type="PANTHER" id="PTHR32235:SF1">
    <property type="entry name" value="NON-HOMOLOGOUS END-JOINING FACTOR 1"/>
    <property type="match status" value="1"/>
</dbReference>
<feature type="domain" description="XLF-like N-terminal" evidence="9">
    <location>
        <begin position="7"/>
        <end position="121"/>
    </location>
</feature>
<feature type="compositionally biased region" description="Basic and acidic residues" evidence="8">
    <location>
        <begin position="354"/>
        <end position="383"/>
    </location>
</feature>
<keyword evidence="12" id="KW-1185">Reference proteome</keyword>